<keyword evidence="6" id="KW-1185">Reference proteome</keyword>
<dbReference type="CDD" id="cd22231">
    <property type="entry name" value="RHH_NikR_HicB-like"/>
    <property type="match status" value="1"/>
</dbReference>
<dbReference type="Pfam" id="PF03693">
    <property type="entry name" value="ParD_antitoxin"/>
    <property type="match status" value="1"/>
</dbReference>
<evidence type="ECO:0000256" key="3">
    <source>
        <dbReference type="ARBA" id="ARBA00022649"/>
    </source>
</evidence>
<gene>
    <name evidence="5" type="ORF">JT25_005400</name>
</gene>
<dbReference type="STRING" id="1538553.JT25_005400"/>
<evidence type="ECO:0000256" key="2">
    <source>
        <dbReference type="ARBA" id="ARBA00017940"/>
    </source>
</evidence>
<dbReference type="InterPro" id="IPR022789">
    <property type="entry name" value="ParD"/>
</dbReference>
<proteinExistence type="inferred from homology"/>
<dbReference type="InterPro" id="IPR010985">
    <property type="entry name" value="Ribbon_hlx_hlx"/>
</dbReference>
<protein>
    <recommendedName>
        <fullName evidence="2">Antitoxin ParD</fullName>
    </recommendedName>
</protein>
<dbReference type="GO" id="GO:0006355">
    <property type="term" value="P:regulation of DNA-templated transcription"/>
    <property type="evidence" value="ECO:0007669"/>
    <property type="project" value="InterPro"/>
</dbReference>
<organism evidence="5 6">
    <name type="scientific">Methylomonas denitrificans</name>
    <dbReference type="NCBI Taxonomy" id="1538553"/>
    <lineage>
        <taxon>Bacteria</taxon>
        <taxon>Pseudomonadati</taxon>
        <taxon>Pseudomonadota</taxon>
        <taxon>Gammaproteobacteria</taxon>
        <taxon>Methylococcales</taxon>
        <taxon>Methylococcaceae</taxon>
        <taxon>Methylomonas</taxon>
    </lineage>
</organism>
<dbReference type="SUPFAM" id="SSF47598">
    <property type="entry name" value="Ribbon-helix-helix"/>
    <property type="match status" value="1"/>
</dbReference>
<dbReference type="KEGG" id="mdn:JT25_005400"/>
<dbReference type="Gene3D" id="6.10.10.120">
    <property type="entry name" value="Antitoxin ParD1-like"/>
    <property type="match status" value="1"/>
</dbReference>
<evidence type="ECO:0000313" key="6">
    <source>
        <dbReference type="Proteomes" id="UP000030512"/>
    </source>
</evidence>
<comment type="similarity">
    <text evidence="1">Belongs to the ParD antitoxin family.</text>
</comment>
<accession>A0A126T1H2</accession>
<dbReference type="InterPro" id="IPR038296">
    <property type="entry name" value="ParD_sf"/>
</dbReference>
<dbReference type="AlphaFoldDB" id="A0A126T1H2"/>
<sequence length="83" mass="9396">MATMNISLPDPMRDWVQTQIQDGKYSSSSDYVRDLIRRDQETRQQQQVLQAAITEGLKSGISNRSMDDVLREAQARLAALNAN</sequence>
<dbReference type="NCBIfam" id="TIGR02606">
    <property type="entry name" value="antidote_CC2985"/>
    <property type="match status" value="1"/>
</dbReference>
<comment type="function">
    <text evidence="4">Antitoxin component of a type II toxin-antitoxin (TA) system. Neutralizes the effect of toxin ParE.</text>
</comment>
<name>A0A126T1H2_9GAMM</name>
<evidence type="ECO:0000313" key="5">
    <source>
        <dbReference type="EMBL" id="AMK75929.1"/>
    </source>
</evidence>
<dbReference type="OrthoDB" id="9811310at2"/>
<dbReference type="PANTHER" id="PTHR36582">
    <property type="entry name" value="ANTITOXIN PARD"/>
    <property type="match status" value="1"/>
</dbReference>
<reference evidence="5 6" key="1">
    <citation type="journal article" date="2015" name="Environ. Microbiol.">
        <title>Methane oxidation coupled to nitrate reduction under hypoxia by the Gammaproteobacterium Methylomonas denitrificans, sp. nov. type strain FJG1.</title>
        <authorList>
            <person name="Kits K.D."/>
            <person name="Klotz M.G."/>
            <person name="Stein L.Y."/>
        </authorList>
    </citation>
    <scope>NUCLEOTIDE SEQUENCE [LARGE SCALE GENOMIC DNA]</scope>
    <source>
        <strain evidence="5 6">FJG1</strain>
    </source>
</reference>
<evidence type="ECO:0000256" key="4">
    <source>
        <dbReference type="ARBA" id="ARBA00037106"/>
    </source>
</evidence>
<evidence type="ECO:0000256" key="1">
    <source>
        <dbReference type="ARBA" id="ARBA00008580"/>
    </source>
</evidence>
<dbReference type="Proteomes" id="UP000030512">
    <property type="component" value="Chromosome"/>
</dbReference>
<dbReference type="EMBL" id="CP014476">
    <property type="protein sequence ID" value="AMK75929.1"/>
    <property type="molecule type" value="Genomic_DNA"/>
</dbReference>
<keyword evidence="3" id="KW-1277">Toxin-antitoxin system</keyword>
<dbReference type="RefSeq" id="WP_033159544.1">
    <property type="nucleotide sequence ID" value="NZ_CP014476.1"/>
</dbReference>
<dbReference type="PANTHER" id="PTHR36582:SF2">
    <property type="entry name" value="ANTITOXIN PARD"/>
    <property type="match status" value="1"/>
</dbReference>